<accession>R0JYA4</accession>
<dbReference type="OrthoDB" id="5425161at2759"/>
<dbReference type="GO" id="GO:0005634">
    <property type="term" value="C:nucleus"/>
    <property type="evidence" value="ECO:0007669"/>
    <property type="project" value="TreeGrafter"/>
</dbReference>
<dbReference type="InterPro" id="IPR050863">
    <property type="entry name" value="CenT-Element_Derived"/>
</dbReference>
<dbReference type="STRING" id="671987.R0JYA4"/>
<evidence type="ECO:0000313" key="3">
    <source>
        <dbReference type="Proteomes" id="UP000016935"/>
    </source>
</evidence>
<dbReference type="HOGENOM" id="CLU_013929_2_2_1"/>
<evidence type="ECO:0000259" key="1">
    <source>
        <dbReference type="Pfam" id="PF03184"/>
    </source>
</evidence>
<proteinExistence type="predicted"/>
<name>R0JYA4_EXST2</name>
<gene>
    <name evidence="2" type="ORF">SETTUDRAFT_111072</name>
</gene>
<dbReference type="Proteomes" id="UP000016935">
    <property type="component" value="Unassembled WGS sequence"/>
</dbReference>
<reference evidence="2 3" key="1">
    <citation type="journal article" date="2012" name="PLoS Pathog.">
        <title>Diverse lifestyles and strategies of plant pathogenesis encoded in the genomes of eighteen Dothideomycetes fungi.</title>
        <authorList>
            <person name="Ohm R.A."/>
            <person name="Feau N."/>
            <person name="Henrissat B."/>
            <person name="Schoch C.L."/>
            <person name="Horwitz B.A."/>
            <person name="Barry K.W."/>
            <person name="Condon B.J."/>
            <person name="Copeland A.C."/>
            <person name="Dhillon B."/>
            <person name="Glaser F."/>
            <person name="Hesse C.N."/>
            <person name="Kosti I."/>
            <person name="LaButti K."/>
            <person name="Lindquist E.A."/>
            <person name="Lucas S."/>
            <person name="Salamov A.A."/>
            <person name="Bradshaw R.E."/>
            <person name="Ciuffetti L."/>
            <person name="Hamelin R.C."/>
            <person name="Kema G.H.J."/>
            <person name="Lawrence C."/>
            <person name="Scott J.A."/>
            <person name="Spatafora J.W."/>
            <person name="Turgeon B.G."/>
            <person name="de Wit P.J.G.M."/>
            <person name="Zhong S."/>
            <person name="Goodwin S.B."/>
            <person name="Grigoriev I.V."/>
        </authorList>
    </citation>
    <scope>NUCLEOTIDE SEQUENCE [LARGE SCALE GENOMIC DNA]</scope>
    <source>
        <strain evidence="3">28A</strain>
    </source>
</reference>
<dbReference type="EMBL" id="KB908626">
    <property type="protein sequence ID" value="EOA85898.1"/>
    <property type="molecule type" value="Genomic_DNA"/>
</dbReference>
<protein>
    <recommendedName>
        <fullName evidence="1">DDE-1 domain-containing protein</fullName>
    </recommendedName>
</protein>
<keyword evidence="3" id="KW-1185">Reference proteome</keyword>
<dbReference type="RefSeq" id="XP_008026470.1">
    <property type="nucleotide sequence ID" value="XM_008028279.1"/>
</dbReference>
<dbReference type="AlphaFoldDB" id="R0JYA4"/>
<dbReference type="GO" id="GO:0003677">
    <property type="term" value="F:DNA binding"/>
    <property type="evidence" value="ECO:0007669"/>
    <property type="project" value="TreeGrafter"/>
</dbReference>
<dbReference type="eggNOG" id="KOG3105">
    <property type="taxonomic scope" value="Eukaryota"/>
</dbReference>
<evidence type="ECO:0000313" key="2">
    <source>
        <dbReference type="EMBL" id="EOA85898.1"/>
    </source>
</evidence>
<feature type="domain" description="DDE-1" evidence="1">
    <location>
        <begin position="21"/>
        <end position="159"/>
    </location>
</feature>
<dbReference type="InterPro" id="IPR004875">
    <property type="entry name" value="DDE_SF_endonuclease_dom"/>
</dbReference>
<dbReference type="PANTHER" id="PTHR19303">
    <property type="entry name" value="TRANSPOSON"/>
    <property type="match status" value="1"/>
</dbReference>
<dbReference type="Pfam" id="PF03184">
    <property type="entry name" value="DDE_1"/>
    <property type="match status" value="1"/>
</dbReference>
<reference evidence="2 3" key="2">
    <citation type="journal article" date="2013" name="PLoS Genet.">
        <title>Comparative genome structure, secondary metabolite, and effector coding capacity across Cochliobolus pathogens.</title>
        <authorList>
            <person name="Condon B.J."/>
            <person name="Leng Y."/>
            <person name="Wu D."/>
            <person name="Bushley K.E."/>
            <person name="Ohm R.A."/>
            <person name="Otillar R."/>
            <person name="Martin J."/>
            <person name="Schackwitz W."/>
            <person name="Grimwood J."/>
            <person name="MohdZainudin N."/>
            <person name="Xue C."/>
            <person name="Wang R."/>
            <person name="Manning V.A."/>
            <person name="Dhillon B."/>
            <person name="Tu Z.J."/>
            <person name="Steffenson B.J."/>
            <person name="Salamov A."/>
            <person name="Sun H."/>
            <person name="Lowry S."/>
            <person name="LaButti K."/>
            <person name="Han J."/>
            <person name="Copeland A."/>
            <person name="Lindquist E."/>
            <person name="Barry K."/>
            <person name="Schmutz J."/>
            <person name="Baker S.E."/>
            <person name="Ciuffetti L.M."/>
            <person name="Grigoriev I.V."/>
            <person name="Zhong S."/>
            <person name="Turgeon B.G."/>
        </authorList>
    </citation>
    <scope>NUCLEOTIDE SEQUENCE [LARGE SCALE GENOMIC DNA]</scope>
    <source>
        <strain evidence="3">28A</strain>
    </source>
</reference>
<dbReference type="GeneID" id="19395466"/>
<organism evidence="2 3">
    <name type="scientific">Exserohilum turcicum (strain 28A)</name>
    <name type="common">Northern leaf blight fungus</name>
    <name type="synonym">Setosphaeria turcica</name>
    <dbReference type="NCBI Taxonomy" id="671987"/>
    <lineage>
        <taxon>Eukaryota</taxon>
        <taxon>Fungi</taxon>
        <taxon>Dikarya</taxon>
        <taxon>Ascomycota</taxon>
        <taxon>Pezizomycotina</taxon>
        <taxon>Dothideomycetes</taxon>
        <taxon>Pleosporomycetidae</taxon>
        <taxon>Pleosporales</taxon>
        <taxon>Pleosporineae</taxon>
        <taxon>Pleosporaceae</taxon>
        <taxon>Exserohilum</taxon>
    </lineage>
</organism>
<dbReference type="PANTHER" id="PTHR19303:SF74">
    <property type="entry name" value="POGO TRANSPOSABLE ELEMENT WITH KRAB DOMAIN"/>
    <property type="match status" value="1"/>
</dbReference>
<sequence length="171" mass="19870">MKVVTGAERRTRPTLTQPGNREWVTVIQSICAAGYATPPFIIYKGREEAGIPYDWKLSVSENGWTNNELGLAWLKHFDEHTKTRQVGSYRLLILDGHESHLNQEFKDYCLVRKILTLCMPAHSSHILQPLDVVCFSPLKQKYSQRVRDLARHHIWHIDKERFLPAFQDAVF</sequence>